<dbReference type="KEGG" id="hsr:HSBAA_20590"/>
<evidence type="ECO:0000256" key="1">
    <source>
        <dbReference type="SAM" id="Phobius"/>
    </source>
</evidence>
<gene>
    <name evidence="2" type="ORF">HSBAA_20590</name>
</gene>
<dbReference type="Proteomes" id="UP000320231">
    <property type="component" value="Chromosome"/>
</dbReference>
<evidence type="ECO:0000313" key="2">
    <source>
        <dbReference type="EMBL" id="BBI60753.1"/>
    </source>
</evidence>
<keyword evidence="1" id="KW-0812">Transmembrane</keyword>
<sequence length="71" mass="7485">MPVNRKAKACNAIKGSILGRHRVAAIVAFVTCASSIGCAVLDGWRNGVVDDAESRLMEHHALANVGIAGWQ</sequence>
<keyword evidence="1" id="KW-0472">Membrane</keyword>
<protein>
    <submittedName>
        <fullName evidence="2">Uncharacterized protein</fullName>
    </submittedName>
</protein>
<name>A0A455U6C5_9GAMM</name>
<evidence type="ECO:0000313" key="3">
    <source>
        <dbReference type="Proteomes" id="UP000320231"/>
    </source>
</evidence>
<feature type="transmembrane region" description="Helical" evidence="1">
    <location>
        <begin position="23"/>
        <end position="44"/>
    </location>
</feature>
<accession>A0A455U6C5</accession>
<reference evidence="2 3" key="1">
    <citation type="journal article" date="2019" name="Microbiol. Resour. Announc.">
        <title>Complete Genome Sequence of Halomonas sulfidaeris Strain Esulfide1 Isolated from a Metal Sulfide Rock at a Depth of 2,200 Meters, Obtained Using Nanopore Sequencing.</title>
        <authorList>
            <person name="Saito M."/>
            <person name="Nishigata A."/>
            <person name="Galipon J."/>
            <person name="Arakawa K."/>
        </authorList>
    </citation>
    <scope>NUCLEOTIDE SEQUENCE [LARGE SCALE GENOMIC DNA]</scope>
    <source>
        <strain evidence="2 3">ATCC BAA-803</strain>
    </source>
</reference>
<proteinExistence type="predicted"/>
<organism evidence="2 3">
    <name type="scientific">Vreelandella sulfidaeris</name>
    <dbReference type="NCBI Taxonomy" id="115553"/>
    <lineage>
        <taxon>Bacteria</taxon>
        <taxon>Pseudomonadati</taxon>
        <taxon>Pseudomonadota</taxon>
        <taxon>Gammaproteobacteria</taxon>
        <taxon>Oceanospirillales</taxon>
        <taxon>Halomonadaceae</taxon>
        <taxon>Vreelandella</taxon>
    </lineage>
</organism>
<dbReference type="AlphaFoldDB" id="A0A455U6C5"/>
<dbReference type="EMBL" id="AP019514">
    <property type="protein sequence ID" value="BBI60753.1"/>
    <property type="molecule type" value="Genomic_DNA"/>
</dbReference>
<keyword evidence="1" id="KW-1133">Transmembrane helix</keyword>